<dbReference type="WBParaSite" id="ECPE_0001529501-mRNA-1">
    <property type="protein sequence ID" value="ECPE_0001529501-mRNA-1"/>
    <property type="gene ID" value="ECPE_0001529501"/>
</dbReference>
<accession>A0A183B7S0</accession>
<evidence type="ECO:0000313" key="4">
    <source>
        <dbReference type="Proteomes" id="UP000272942"/>
    </source>
</evidence>
<proteinExistence type="predicted"/>
<dbReference type="EMBL" id="UZAN01059984">
    <property type="protein sequence ID" value="VDP92527.1"/>
    <property type="molecule type" value="Genomic_DNA"/>
</dbReference>
<keyword evidence="2" id="KW-0812">Transmembrane</keyword>
<evidence type="ECO:0000256" key="1">
    <source>
        <dbReference type="SAM" id="MobiDB-lite"/>
    </source>
</evidence>
<dbReference type="Proteomes" id="UP000272942">
    <property type="component" value="Unassembled WGS sequence"/>
</dbReference>
<reference evidence="5" key="1">
    <citation type="submission" date="2016-06" db="UniProtKB">
        <authorList>
            <consortium name="WormBaseParasite"/>
        </authorList>
    </citation>
    <scope>IDENTIFICATION</scope>
</reference>
<name>A0A183B7S0_9TREM</name>
<evidence type="ECO:0000256" key="2">
    <source>
        <dbReference type="SAM" id="Phobius"/>
    </source>
</evidence>
<gene>
    <name evidence="3" type="ORF">ECPE_LOCUS15255</name>
</gene>
<evidence type="ECO:0000313" key="5">
    <source>
        <dbReference type="WBParaSite" id="ECPE_0001529501-mRNA-1"/>
    </source>
</evidence>
<feature type="compositionally biased region" description="Low complexity" evidence="1">
    <location>
        <begin position="237"/>
        <end position="254"/>
    </location>
</feature>
<feature type="compositionally biased region" description="Polar residues" evidence="1">
    <location>
        <begin position="221"/>
        <end position="236"/>
    </location>
</feature>
<keyword evidence="2" id="KW-1133">Transmembrane helix</keyword>
<keyword evidence="2" id="KW-0472">Membrane</keyword>
<feature type="region of interest" description="Disordered" evidence="1">
    <location>
        <begin position="192"/>
        <end position="263"/>
    </location>
</feature>
<sequence>MAESGLLEQSGNCNTQHNAIRLHLATVRCDQLDNCPLYATNKKKTPEYLPPRAGTEIQPKFEWAWGFHPRPSFSYSHTDESQLIDQWQRELVTNPDLQISELPGQFSHSVVFTTRSSQDSKLSQNIDVSASHLHTTVLSKLDKDTTQSNSWFLSPTAIFRSIWTRCSSTSTNSKCPSSSSGASGPFSVGRAPFSTGLTAPQNASNSSASSPWRRRVGPGGSVTNSQHSPKSSGYMTSSVIQSVPSQSQQQSQQQQHHHHHSGTRRGQSWFRLSERKWACLLLCLFAIATLLVAFSLQHVLTVQPSPSSTITVEEVRSSTDRLRASSNT</sequence>
<organism evidence="5">
    <name type="scientific">Echinostoma caproni</name>
    <dbReference type="NCBI Taxonomy" id="27848"/>
    <lineage>
        <taxon>Eukaryota</taxon>
        <taxon>Metazoa</taxon>
        <taxon>Spiralia</taxon>
        <taxon>Lophotrochozoa</taxon>
        <taxon>Platyhelminthes</taxon>
        <taxon>Trematoda</taxon>
        <taxon>Digenea</taxon>
        <taxon>Plagiorchiida</taxon>
        <taxon>Echinostomata</taxon>
        <taxon>Echinostomatoidea</taxon>
        <taxon>Echinostomatidae</taxon>
        <taxon>Echinostoma</taxon>
    </lineage>
</organism>
<evidence type="ECO:0000313" key="3">
    <source>
        <dbReference type="EMBL" id="VDP92527.1"/>
    </source>
</evidence>
<reference evidence="3 4" key="2">
    <citation type="submission" date="2018-11" db="EMBL/GenBank/DDBJ databases">
        <authorList>
            <consortium name="Pathogen Informatics"/>
        </authorList>
    </citation>
    <scope>NUCLEOTIDE SEQUENCE [LARGE SCALE GENOMIC DNA]</scope>
    <source>
        <strain evidence="3 4">Egypt</strain>
    </source>
</reference>
<feature type="transmembrane region" description="Helical" evidence="2">
    <location>
        <begin position="277"/>
        <end position="296"/>
    </location>
</feature>
<dbReference type="AlphaFoldDB" id="A0A183B7S0"/>
<keyword evidence="4" id="KW-1185">Reference proteome</keyword>
<protein>
    <submittedName>
        <fullName evidence="5">Protein patched</fullName>
    </submittedName>
</protein>